<feature type="domain" description="Amidase" evidence="2">
    <location>
        <begin position="25"/>
        <end position="459"/>
    </location>
</feature>
<dbReference type="GO" id="GO:0003824">
    <property type="term" value="F:catalytic activity"/>
    <property type="evidence" value="ECO:0007669"/>
    <property type="project" value="InterPro"/>
</dbReference>
<dbReference type="EMBL" id="CP116942">
    <property type="protein sequence ID" value="WCO68292.1"/>
    <property type="molecule type" value="Genomic_DNA"/>
</dbReference>
<reference evidence="3" key="1">
    <citation type="submission" date="2023-01" db="EMBL/GenBank/DDBJ databases">
        <title>The diversity of Class Acidimicrobiia in South China Sea sediment environments and the proposal of Iamia marina sp. nov., a novel species of the genus Iamia.</title>
        <authorList>
            <person name="He Y."/>
            <person name="Tian X."/>
        </authorList>
    </citation>
    <scope>NUCLEOTIDE SEQUENCE</scope>
    <source>
        <strain evidence="3">DSM 19957</strain>
    </source>
</reference>
<dbReference type="InterPro" id="IPR036928">
    <property type="entry name" value="AS_sf"/>
</dbReference>
<dbReference type="PROSITE" id="PS00571">
    <property type="entry name" value="AMIDASES"/>
    <property type="match status" value="1"/>
</dbReference>
<dbReference type="InterPro" id="IPR020556">
    <property type="entry name" value="Amidase_CS"/>
</dbReference>
<dbReference type="SUPFAM" id="SSF75304">
    <property type="entry name" value="Amidase signature (AS) enzymes"/>
    <property type="match status" value="1"/>
</dbReference>
<evidence type="ECO:0000259" key="2">
    <source>
        <dbReference type="Pfam" id="PF01425"/>
    </source>
</evidence>
<dbReference type="InterPro" id="IPR023631">
    <property type="entry name" value="Amidase_dom"/>
</dbReference>
<dbReference type="RefSeq" id="WP_272737809.1">
    <property type="nucleotide sequence ID" value="NZ_CP116942.1"/>
</dbReference>
<keyword evidence="4" id="KW-1185">Reference proteome</keyword>
<dbReference type="Gene3D" id="3.90.1300.10">
    <property type="entry name" value="Amidase signature (AS) domain"/>
    <property type="match status" value="1"/>
</dbReference>
<dbReference type="AlphaFoldDB" id="A0AAE9Y827"/>
<evidence type="ECO:0000313" key="4">
    <source>
        <dbReference type="Proteomes" id="UP001216390"/>
    </source>
</evidence>
<accession>A0AAE9Y827</accession>
<dbReference type="PANTHER" id="PTHR11895">
    <property type="entry name" value="TRANSAMIDASE"/>
    <property type="match status" value="1"/>
</dbReference>
<dbReference type="Pfam" id="PF01425">
    <property type="entry name" value="Amidase"/>
    <property type="match status" value="1"/>
</dbReference>
<dbReference type="KEGG" id="ima:PO878_06070"/>
<name>A0AAE9Y827_9ACTN</name>
<evidence type="ECO:0000313" key="3">
    <source>
        <dbReference type="EMBL" id="WCO68292.1"/>
    </source>
</evidence>
<sequence>MDDLHHLDATAQADLVRSGEVSPTELVSAAVARAEATGGDLNAIIHPRYEEAVAEAGGDLPDGPFRGVPFVLKDLDGTAAGLPLHMGTKVLRDHGYRAPADDTLAERFRAAGLVVIGKTNTPELGLIPSTEPEATGPTHNPWDLTRTAGGSSGGSAAAVAAEVVPMGHAGDGGGSIRIPASCCGLVGLKPSRGRVPVGPEVGEAWAGLVTRLAVTRSVRDTAAVLDAVAGKAVGDPYWAPPPARPYAEEVGADPGSLRIGWISQPPDGSAETEPDVALAVGRTAAALEALGHRVEQAAPPALADGSFVAHFLTCFGAWTARELDRIGEMVGEPVTEAGVERGTWAIAEMGRTVTAAQYLAGLEGLHRAARAIIGWWEVDGFDLLLTPTIPEVPPTLGQFGSTPDEPLAGVVRSTAMVAFCAAYNVTGQPAISLPLARSTAGVPVGMQLVGAPACEDVLLRVAAQVEAAHPWADRRPPLAG</sequence>
<dbReference type="PANTHER" id="PTHR11895:SF7">
    <property type="entry name" value="GLUTAMYL-TRNA(GLN) AMIDOTRANSFERASE SUBUNIT A, MITOCHONDRIAL"/>
    <property type="match status" value="1"/>
</dbReference>
<gene>
    <name evidence="3" type="ORF">PO878_06070</name>
</gene>
<comment type="similarity">
    <text evidence="1">Belongs to the amidase family.</text>
</comment>
<protein>
    <submittedName>
        <fullName evidence="3">Amidase</fullName>
    </submittedName>
</protein>
<dbReference type="InterPro" id="IPR000120">
    <property type="entry name" value="Amidase"/>
</dbReference>
<proteinExistence type="inferred from homology"/>
<dbReference type="Proteomes" id="UP001216390">
    <property type="component" value="Chromosome"/>
</dbReference>
<organism evidence="3 4">
    <name type="scientific">Iamia majanohamensis</name>
    <dbReference type="NCBI Taxonomy" id="467976"/>
    <lineage>
        <taxon>Bacteria</taxon>
        <taxon>Bacillati</taxon>
        <taxon>Actinomycetota</taxon>
        <taxon>Acidimicrobiia</taxon>
        <taxon>Acidimicrobiales</taxon>
        <taxon>Iamiaceae</taxon>
        <taxon>Iamia</taxon>
    </lineage>
</organism>
<evidence type="ECO:0000256" key="1">
    <source>
        <dbReference type="ARBA" id="ARBA00009199"/>
    </source>
</evidence>